<dbReference type="SUPFAM" id="SSF81872">
    <property type="entry name" value="BRCA2 helical domain"/>
    <property type="match status" value="1"/>
</dbReference>
<keyword evidence="2" id="KW-0227">DNA damage</keyword>
<sequence>MDKKNINISAKKPSFFEIFKAQCSESDLGPISLNWFEELSSEAPPYSVKITEDHEHKTDHLDHSTFKTPQAKLSASSLTASTPMIFKEQNKAVQLFSSPIKEAGKSNTETDGNFNETWRMRVQVDQSSDTADPSSSCLLASPAFVRETCGTPQGAKSVLGRSLLGTPNLFEFQTPKCISESLGAEADPDMSWSSSLATPPTLSPTVIIERGNNSLSGTKQHNERIELIMCSLFSKYGRSLKKNSMNRESASRIESFCAESDCKTHNFKVLLNGSSGKNMPLSKLDGCKMAQDNPKNGDMYDRIKSDTSACLCSSKILLRKVKTAQQSKNMSFDKTKCDESQENNEAITDSKDGSIAKYEKELISSKCDFQKMMTPINRPQKHSENQKSIVREEEISSSLPSSWSQLDLSDLQITQLEKEASLCTGSSFDSNEPSVLKKYIGTKTLESFTLNTSTHIEGQKLLNISFPEKVPPPETSPSAVAILSKKCPPLVEVCKPEEASFVSVSEDDSFSVENTTSADLSEVNSSCCSDYLGENCKMPCGPLQVNISSATARDGRGLTKSGLNAMSKISSLKRRPKKFIYTINNTAYQKEGLMHRDGSSACLPVCPDLKSCLSEVSESLIKNDGQIEKKSDIKHSIEEKSELEDNKNYILTNGFYETPCNKSISTESDFTSVSFLKDNKKENTGPSHMAANHPIEKSENKFGVINPKEASDSENSGNYFSLTNFSTLPEADLEESASSIQASKKGNKQADLELITQHSFSVCTQMPELGHQSKKVLKPTTDESSELIIPSKNLKTSQLLLLDSKENASASRQSLLECINHSKTQNFSGFKTASDKQIELSDNIIKKGKLLFKDIEDLFVEDFPSDETQNISNQNPETHPEVFSLGRNEINENPSNLSLVSDSLVNCAQFNDTQNIPPERDNISSQIMLKNQQFGGRPHLTASQEAEVAELSNILEESGSQFDFTQFRKHKTLICGNACELSGTFDKNGVNSEVWTDIDFEESTEEKTQRSNHVSPNIHISIAKESSMHIQNGEEIISTNSSSKQNRHLVPIISAPLQCDIWSFSSPGGKEINRAAKSGSDVKEVDEMLEPSQKTNFQTDCSNRYNSWCNYVKKGDIVVHQRDKANPDCTTKNNSEDTVVSMQETIDKSKYLNCNKSNIIQITRTTELNLKIVKKYSVHVTGSDLSSTEKKYNLLNAHFVNCGETQCNYNLQETLSDLTCLTEVAKTEKESIVHHADEKVNLNCNQEKEGINNPESGYLLQNVHFVADRETVAERNKMYHSLAGFHAEEELGNTFSCNGITGAESPKGAITSVTKRTVLNQNDSFCGTNYKEASETRKEMQISAKGFQTASGKPVIITGESLAKARHLLSEETLFLQRQDIVGSLTIPSLETPTKEKRDENIDKLRKEFRKGAEQQREVLHSDRNFEKPLNLLPATVTQTETLEIPKEHCLGLTVSEADLVFHTQREKRYTANEGLLGKDYLPHLSRKNCISQSVFIDSGVQHLSVAEGLDIGAKQDLDHPSSRYTNNVFISNIKESIDSLDLPVGTSLEASYLDLNNKHSTLNHSHHTCSETDSLPEKLTCISEEATSKSFNAENDFSLFGETDRIENSTTRKCTLKLQDTNIIQKYAAPETTASSSRLLKARPGTFSTASGKTIEISREALNKARQLLHEDCYKSAEQNMTSQSETKKHNILESCSDSSDSRKHVSSDYLSLEKISVEKSVEPNGPRAKDYCENDQALPSTASILMDTMLKSSCQNPNLQKSDKCFDTCPSMKLICTKANISTDNMFFSTASGKPVKLSEESLRKARILFSEMENDSPLHQSHVSDGNYSYDEVSSAKNKATLRDNKPLMTQGKSVQNIKVNSNIPCGFSTANGKQVYISQKAIQNVKGLLKEFSDDIANNGVFADQQSLGQGHLSTIKAPAEDPKLEDQLYSKSKPQDKDNGLNLTIKNPNEMICKNLFMYNSHNEEYKQQTGLGESSVCLKEIKPLKTAQTCLRRTQKSYLAKCDIVTERGLDFRSPVHYQTPDNYLEAEASESAKAFMEDEDLTDAEVQKNKNKFVLNSEKTNNFLPYTRPGKRCMEKENMFGEPPIKRKLLPEFDESERSKKPYLKVSTSVPEGTMNDRKKFTYDICFKPVICSPFSSTKERQEVRNPNFTTSNQDLKRLKSGGFQQQFSKQPSTRSSDFFNQFSRITTEEGKKSENHTAKKPVFIPPFKTKARGSEDKICSGEHKKSINRMEQLSSTKVRENNIDPERDNSTQKPPGESECRERDSDLTKILANLHYARNLQEMRIMKKRKQRISPQPGSLYLEKASASSSRIPLKVAVDGRFPGSYLSEQLYAFGVSRECVKVNSSNAEDFQFHIQDFFSRKCFLEEHGIQLADGGYLIPNNDGKAGKEEFYRALCDTPGVDPKLISKAWVYNHYRWIIWKLAAMEVAFPHKFANKCLTPERVLLQLKYRYDVEVDRSRRSAIKRITERDDVAAKRIILCISKIISLGTNMSHICGKKSTAEESKKEAAVIEVTDGWYGIRAVLDASLQSLLRRRRLTVGQKIVLHGAELVGSHDASAPLEAPESLMLKISANSTRRARWYAKLGYYKDPRPFCLALSSLLCDGGTVGCIDVIIQRVYPIQWMEKTSGGSFVFRNCRAEEIEATKHAENRQKILEALLAKIQAELEKKEGESKRVLRSRTLTRQQIRSLQDGAELYEAILNAGDPVYVEGCFSEEQLKSLNSHRQMINDKKQAEIEAEFKKAMESVEQDEHSSCKRDVTAVLKLRIVDYKNEESSKEVILNIWRPLSDVCTLLKEGSRYQIFHIVTSQYKGKSETAAIQLTATKKTQYLQLAVSQEVLSQVYRPRECLKFNMLLDATFRPACFEVDLVGYIVSLRKGIGSSTLVYLSDKDHHLIAVQISADLKQLAIEDIIIPSMLISATNLQWQPNFKSEIPTVFAGNFSTFSSNPKEAHLQGEFNELRNTVENDTCFGKDAHFNLMNLLQADDPQVLKSPPEFDFSPFPSPWKSGAGSKHPITTPNSEQRHHSTLTTDSKPLVSFGLAKLTPEQETLRNCKKRKAMDMLSRVPSPPPVKPICTFISPSLKRAFQPPRSTQHERSLKGTEYNEVKKPALQKINEGGFSLENYFVADEELAMINTQTLSNFPEERGVDSVDKTVCIRHSDSPSNLSLRNNSFQTANRKNISDTTKAAETPAKETNGTKNLLAVQRELQRQGK</sequence>
<name>A0ABM5FWU7_9SAUR</name>
<dbReference type="RefSeq" id="XP_072849872.1">
    <property type="nucleotide sequence ID" value="XM_072993771.1"/>
</dbReference>
<dbReference type="Gene3D" id="6.10.70.10">
    <property type="match status" value="1"/>
</dbReference>
<evidence type="ECO:0000256" key="4">
    <source>
        <dbReference type="ARBA" id="ARBA00023172"/>
    </source>
</evidence>
<feature type="compositionally biased region" description="Basic and acidic residues" evidence="7">
    <location>
        <begin position="2245"/>
        <end position="2272"/>
    </location>
</feature>
<dbReference type="InterPro" id="IPR015188">
    <property type="entry name" value="BRCA2_OB_3"/>
</dbReference>
<dbReference type="SUPFAM" id="SSF81878">
    <property type="entry name" value="BRCA2 tower domain"/>
    <property type="match status" value="1"/>
</dbReference>
<keyword evidence="3" id="KW-0238">DNA-binding</keyword>
<keyword evidence="4" id="KW-0233">DNA recombination</keyword>
<protein>
    <submittedName>
        <fullName evidence="10 11">Breast cancer type 2 susceptibility protein</fullName>
    </submittedName>
</protein>
<organism evidence="9 10">
    <name type="scientific">Pogona vitticeps</name>
    <name type="common">central bearded dragon</name>
    <dbReference type="NCBI Taxonomy" id="103695"/>
    <lineage>
        <taxon>Eukaryota</taxon>
        <taxon>Metazoa</taxon>
        <taxon>Chordata</taxon>
        <taxon>Craniata</taxon>
        <taxon>Vertebrata</taxon>
        <taxon>Euteleostomi</taxon>
        <taxon>Lepidosauria</taxon>
        <taxon>Squamata</taxon>
        <taxon>Bifurcata</taxon>
        <taxon>Unidentata</taxon>
        <taxon>Episquamata</taxon>
        <taxon>Toxicofera</taxon>
        <taxon>Iguania</taxon>
        <taxon>Acrodonta</taxon>
        <taxon>Agamidae</taxon>
        <taxon>Amphibolurinae</taxon>
        <taxon>Pogona</taxon>
    </lineage>
</organism>
<dbReference type="InterPro" id="IPR015525">
    <property type="entry name" value="BRCA2"/>
</dbReference>
<keyword evidence="9" id="KW-1185">Reference proteome</keyword>
<keyword evidence="6" id="KW-0175">Coiled coil</keyword>
<feature type="compositionally biased region" description="Polar residues" evidence="7">
    <location>
        <begin position="3174"/>
        <end position="3190"/>
    </location>
</feature>
<dbReference type="Gene3D" id="2.40.50.140">
    <property type="entry name" value="Nucleic acid-binding proteins"/>
    <property type="match status" value="3"/>
</dbReference>
<feature type="compositionally biased region" description="Basic and acidic residues" evidence="7">
    <location>
        <begin position="2220"/>
        <end position="2233"/>
    </location>
</feature>
<proteinExistence type="predicted"/>
<dbReference type="Pfam" id="PF21318">
    <property type="entry name" value="BRCA2DBD_OB2"/>
    <property type="match status" value="1"/>
</dbReference>
<dbReference type="InterPro" id="IPR036315">
    <property type="entry name" value="BRCA2_hlx_sf"/>
</dbReference>
<evidence type="ECO:0000256" key="2">
    <source>
        <dbReference type="ARBA" id="ARBA00022763"/>
    </source>
</evidence>
<gene>
    <name evidence="10 11" type="primary">BRCA2</name>
</gene>
<dbReference type="PIRSF" id="PIRSF002397">
    <property type="entry name" value="BRCA2"/>
    <property type="match status" value="1"/>
</dbReference>
<feature type="compositionally biased region" description="Basic and acidic residues" evidence="7">
    <location>
        <begin position="2194"/>
        <end position="2205"/>
    </location>
</feature>
<dbReference type="SUPFAM" id="SSF50249">
    <property type="entry name" value="Nucleic acid-binding proteins"/>
    <property type="match status" value="3"/>
</dbReference>
<evidence type="ECO:0000256" key="3">
    <source>
        <dbReference type="ARBA" id="ARBA00023125"/>
    </source>
</evidence>
<dbReference type="InterPro" id="IPR015187">
    <property type="entry name" value="BRCA2_OB_1"/>
</dbReference>
<dbReference type="InterPro" id="IPR012340">
    <property type="entry name" value="NA-bd_OB-fold"/>
</dbReference>
<dbReference type="Pfam" id="PF22687">
    <property type="entry name" value="BRCA2_TR2"/>
    <property type="match status" value="1"/>
</dbReference>
<keyword evidence="1" id="KW-0677">Repeat</keyword>
<dbReference type="InterPro" id="IPR015252">
    <property type="entry name" value="BRCA2_hlx"/>
</dbReference>
<dbReference type="InterPro" id="IPR048262">
    <property type="entry name" value="BRCA2_OB_2_dom"/>
</dbReference>
<feature type="compositionally biased region" description="Low complexity" evidence="7">
    <location>
        <begin position="3191"/>
        <end position="3202"/>
    </location>
</feature>
<dbReference type="Pfam" id="PF09104">
    <property type="entry name" value="BRCA-2_OB3"/>
    <property type="match status" value="1"/>
</dbReference>
<dbReference type="InterPro" id="IPR055077">
    <property type="entry name" value="BRCA2_TR2"/>
</dbReference>
<dbReference type="Pfam" id="PF00634">
    <property type="entry name" value="BRCA2"/>
    <property type="match status" value="3"/>
</dbReference>
<accession>A0ABM5FWU7</accession>
<feature type="region of interest" description="Disordered" evidence="7">
    <location>
        <begin position="3008"/>
        <end position="3037"/>
    </location>
</feature>
<dbReference type="InterPro" id="IPR015205">
    <property type="entry name" value="Tower_dom"/>
</dbReference>
<feature type="coiled-coil region" evidence="6">
    <location>
        <begin position="2652"/>
        <end position="2686"/>
    </location>
</feature>
<feature type="domain" description="Tower" evidence="8">
    <location>
        <begin position="2631"/>
        <end position="2672"/>
    </location>
</feature>
<reference evidence="10 11" key="1">
    <citation type="submission" date="2025-05" db="UniProtKB">
        <authorList>
            <consortium name="RefSeq"/>
        </authorList>
    </citation>
    <scope>IDENTIFICATION</scope>
</reference>
<dbReference type="Pfam" id="PF09121">
    <property type="entry name" value="Tower"/>
    <property type="match status" value="1"/>
</dbReference>
<dbReference type="SMART" id="SM01341">
    <property type="entry name" value="Tower"/>
    <property type="match status" value="1"/>
</dbReference>
<feature type="region of interest" description="Disordered" evidence="7">
    <location>
        <begin position="3174"/>
        <end position="3205"/>
    </location>
</feature>
<evidence type="ECO:0000313" key="9">
    <source>
        <dbReference type="Proteomes" id="UP001652642"/>
    </source>
</evidence>
<dbReference type="Pfam" id="PF09169">
    <property type="entry name" value="BRCA-2_helical"/>
    <property type="match status" value="1"/>
</dbReference>
<evidence type="ECO:0000256" key="7">
    <source>
        <dbReference type="SAM" id="MobiDB-lite"/>
    </source>
</evidence>
<dbReference type="CDD" id="cd04493">
    <property type="entry name" value="BRCA2DBD_OB1"/>
    <property type="match status" value="1"/>
</dbReference>
<evidence type="ECO:0000259" key="8">
    <source>
        <dbReference type="SMART" id="SM01341"/>
    </source>
</evidence>
<evidence type="ECO:0000256" key="1">
    <source>
        <dbReference type="ARBA" id="ARBA00022737"/>
    </source>
</evidence>
<evidence type="ECO:0000313" key="11">
    <source>
        <dbReference type="RefSeq" id="XP_072849872.1"/>
    </source>
</evidence>
<dbReference type="CDD" id="cd04494">
    <property type="entry name" value="BRCA2DBD_OB2"/>
    <property type="match status" value="1"/>
</dbReference>
<dbReference type="GeneID" id="110076433"/>
<dbReference type="PROSITE" id="PS50138">
    <property type="entry name" value="BRCA2_REPEAT"/>
    <property type="match status" value="5"/>
</dbReference>
<evidence type="ECO:0000313" key="10">
    <source>
        <dbReference type="RefSeq" id="XP_072849871.1"/>
    </source>
</evidence>
<dbReference type="RefSeq" id="XP_072849871.1">
    <property type="nucleotide sequence ID" value="XM_072993770.1"/>
</dbReference>
<keyword evidence="5" id="KW-0234">DNA repair</keyword>
<evidence type="ECO:0000256" key="6">
    <source>
        <dbReference type="SAM" id="Coils"/>
    </source>
</evidence>
<evidence type="ECO:0000256" key="5">
    <source>
        <dbReference type="ARBA" id="ARBA00023204"/>
    </source>
</evidence>
<dbReference type="PANTHER" id="PTHR11289">
    <property type="entry name" value="BREAST CANCER TYPE 2 SUSCEPTIBILITY PROTEIN BRCA2"/>
    <property type="match status" value="1"/>
</dbReference>
<dbReference type="PANTHER" id="PTHR11289:SF0">
    <property type="entry name" value="BREAST CANCER TYPE 2 SUSCEPTIBILITY PROTEIN"/>
    <property type="match status" value="1"/>
</dbReference>
<dbReference type="InterPro" id="IPR002093">
    <property type="entry name" value="BRCA2_repeat"/>
</dbReference>
<feature type="region of interest" description="Disordered" evidence="7">
    <location>
        <begin position="1681"/>
        <end position="1705"/>
    </location>
</feature>
<dbReference type="Pfam" id="PF09103">
    <property type="entry name" value="BRCA-2_OB1"/>
    <property type="match status" value="1"/>
</dbReference>
<feature type="region of interest" description="Disordered" evidence="7">
    <location>
        <begin position="2194"/>
        <end position="2272"/>
    </location>
</feature>
<dbReference type="Proteomes" id="UP001652642">
    <property type="component" value="Chromosome 3"/>
</dbReference>